<dbReference type="AlphaFoldDB" id="A0A6J7K9S5"/>
<accession>A0A6J7K9S5</accession>
<name>A0A6J7K9S5_9ZZZZ</name>
<protein>
    <submittedName>
        <fullName evidence="1">Unannotated protein</fullName>
    </submittedName>
</protein>
<organism evidence="1">
    <name type="scientific">freshwater metagenome</name>
    <dbReference type="NCBI Taxonomy" id="449393"/>
    <lineage>
        <taxon>unclassified sequences</taxon>
        <taxon>metagenomes</taxon>
        <taxon>ecological metagenomes</taxon>
    </lineage>
</organism>
<dbReference type="EMBL" id="CAFBNN010000048">
    <property type="protein sequence ID" value="CAB4951072.1"/>
    <property type="molecule type" value="Genomic_DNA"/>
</dbReference>
<reference evidence="1" key="1">
    <citation type="submission" date="2020-05" db="EMBL/GenBank/DDBJ databases">
        <authorList>
            <person name="Chiriac C."/>
            <person name="Salcher M."/>
            <person name="Ghai R."/>
            <person name="Kavagutti S V."/>
        </authorList>
    </citation>
    <scope>NUCLEOTIDE SEQUENCE</scope>
</reference>
<gene>
    <name evidence="1" type="ORF">UFOPK3797_00512</name>
</gene>
<proteinExistence type="predicted"/>
<evidence type="ECO:0000313" key="1">
    <source>
        <dbReference type="EMBL" id="CAB4951072.1"/>
    </source>
</evidence>
<sequence length="112" mass="11283">MRFLPGANSGITCATAPTSKSLGIIGRSPGSVTNLVPLFHEVSFNALPGSGPKSLNNKTAGNPAKPAAAANDLLISGRRPKPAACAPSLAVLTNSSRSFGSDFNSCRSAITS</sequence>